<dbReference type="AlphaFoldDB" id="A0A844ZA84"/>
<dbReference type="Proteomes" id="UP000433104">
    <property type="component" value="Unassembled WGS sequence"/>
</dbReference>
<dbReference type="EMBL" id="WTYW01000001">
    <property type="protein sequence ID" value="MXO85481.1"/>
    <property type="molecule type" value="Genomic_DNA"/>
</dbReference>
<dbReference type="OrthoDB" id="8456647at2"/>
<keyword evidence="1" id="KW-0472">Membrane</keyword>
<accession>A0A844ZA84</accession>
<keyword evidence="1" id="KW-1133">Transmembrane helix</keyword>
<keyword evidence="1" id="KW-0812">Transmembrane</keyword>
<reference evidence="2 3" key="1">
    <citation type="submission" date="2019-12" db="EMBL/GenBank/DDBJ databases">
        <title>Genomic-based taxomic classification of the family Erythrobacteraceae.</title>
        <authorList>
            <person name="Xu L."/>
        </authorList>
    </citation>
    <scope>NUCLEOTIDE SEQUENCE [LARGE SCALE GENOMIC DNA]</scope>
    <source>
        <strain evidence="2 3">MCCC 1A09962</strain>
    </source>
</reference>
<comment type="caution">
    <text evidence="2">The sequence shown here is derived from an EMBL/GenBank/DDBJ whole genome shotgun (WGS) entry which is preliminary data.</text>
</comment>
<feature type="transmembrane region" description="Helical" evidence="1">
    <location>
        <begin position="37"/>
        <end position="58"/>
    </location>
</feature>
<feature type="transmembrane region" description="Helical" evidence="1">
    <location>
        <begin position="12"/>
        <end position="31"/>
    </location>
</feature>
<organism evidence="2 3">
    <name type="scientific">Parapontixanthobacter aurantiacus</name>
    <dbReference type="NCBI Taxonomy" id="1463599"/>
    <lineage>
        <taxon>Bacteria</taxon>
        <taxon>Pseudomonadati</taxon>
        <taxon>Pseudomonadota</taxon>
        <taxon>Alphaproteobacteria</taxon>
        <taxon>Sphingomonadales</taxon>
        <taxon>Erythrobacteraceae</taxon>
        <taxon>Parapontixanthobacter</taxon>
    </lineage>
</organism>
<dbReference type="RefSeq" id="WP_160681883.1">
    <property type="nucleotide sequence ID" value="NZ_WTYW01000001.1"/>
</dbReference>
<keyword evidence="3" id="KW-1185">Reference proteome</keyword>
<gene>
    <name evidence="2" type="ORF">GRI38_05500</name>
</gene>
<name>A0A844ZA84_9SPHN</name>
<evidence type="ECO:0000313" key="2">
    <source>
        <dbReference type="EMBL" id="MXO85481.1"/>
    </source>
</evidence>
<sequence length="97" mass="10888">MMVFRQARQHLYRMLFGVGASAVFVVIFEQAFGHSSIPFAICTVILFAMATGMWKYNCPRCGSNLFMRKGIPLPWPNKVCSRCGVDLKHGEQDGRTG</sequence>
<proteinExistence type="predicted"/>
<protein>
    <submittedName>
        <fullName evidence="2">Uncharacterized protein</fullName>
    </submittedName>
</protein>
<evidence type="ECO:0000313" key="3">
    <source>
        <dbReference type="Proteomes" id="UP000433104"/>
    </source>
</evidence>
<evidence type="ECO:0000256" key="1">
    <source>
        <dbReference type="SAM" id="Phobius"/>
    </source>
</evidence>